<proteinExistence type="inferred from homology"/>
<accession>A0A937HZP5</accession>
<name>A0A937HZP5_9GAMM</name>
<dbReference type="PANTHER" id="PTHR43071:SF1">
    <property type="entry name" value="2-AMINO-4-HYDROXY-6-HYDROXYMETHYLDIHYDROPTERIDINE PYROPHOSPHOKINASE"/>
    <property type="match status" value="1"/>
</dbReference>
<keyword evidence="8" id="KW-0067">ATP-binding</keyword>
<evidence type="ECO:0000313" key="15">
    <source>
        <dbReference type="Proteomes" id="UP000744438"/>
    </source>
</evidence>
<dbReference type="GO" id="GO:0003848">
    <property type="term" value="F:2-amino-4-hydroxy-6-hydroxymethyldihydropteridine diphosphokinase activity"/>
    <property type="evidence" value="ECO:0007669"/>
    <property type="project" value="UniProtKB-EC"/>
</dbReference>
<evidence type="ECO:0000256" key="1">
    <source>
        <dbReference type="ARBA" id="ARBA00005051"/>
    </source>
</evidence>
<evidence type="ECO:0000256" key="8">
    <source>
        <dbReference type="ARBA" id="ARBA00022840"/>
    </source>
</evidence>
<evidence type="ECO:0000256" key="6">
    <source>
        <dbReference type="ARBA" id="ARBA00022741"/>
    </source>
</evidence>
<comment type="similarity">
    <text evidence="2">Belongs to the HPPK family.</text>
</comment>
<evidence type="ECO:0000256" key="11">
    <source>
        <dbReference type="ARBA" id="ARBA00029766"/>
    </source>
</evidence>
<keyword evidence="5 14" id="KW-0808">Transferase</keyword>
<dbReference type="AlphaFoldDB" id="A0A937HZP5"/>
<evidence type="ECO:0000256" key="12">
    <source>
        <dbReference type="ARBA" id="ARBA00033413"/>
    </source>
</evidence>
<evidence type="ECO:0000256" key="9">
    <source>
        <dbReference type="ARBA" id="ARBA00022909"/>
    </source>
</evidence>
<dbReference type="GO" id="GO:0005524">
    <property type="term" value="F:ATP binding"/>
    <property type="evidence" value="ECO:0007669"/>
    <property type="project" value="UniProtKB-KW"/>
</dbReference>
<keyword evidence="7" id="KW-0418">Kinase</keyword>
<evidence type="ECO:0000256" key="7">
    <source>
        <dbReference type="ARBA" id="ARBA00022777"/>
    </source>
</evidence>
<evidence type="ECO:0000313" key="14">
    <source>
        <dbReference type="EMBL" id="MBL6811537.1"/>
    </source>
</evidence>
<reference evidence="14" key="1">
    <citation type="submission" date="2020-10" db="EMBL/GenBank/DDBJ databases">
        <title>Microbiome of the Black Sea water column analyzed by genome centric metagenomics.</title>
        <authorList>
            <person name="Cabello-Yeves P.J."/>
            <person name="Callieri C."/>
            <person name="Picazo A."/>
            <person name="Mehrshad M."/>
            <person name="Haro-Moreno J.M."/>
            <person name="Roda-Garcia J."/>
            <person name="Dzembekova N."/>
            <person name="Slabakova V."/>
            <person name="Slabakova N."/>
            <person name="Moncheva S."/>
            <person name="Rodriguez-Valera F."/>
        </authorList>
    </citation>
    <scope>NUCLEOTIDE SEQUENCE</scope>
    <source>
        <strain evidence="14">BS307-5m-G49</strain>
    </source>
</reference>
<dbReference type="Gene3D" id="3.30.70.560">
    <property type="entry name" value="7,8-Dihydro-6-hydroxymethylpterin-pyrophosphokinase HPPK"/>
    <property type="match status" value="1"/>
</dbReference>
<protein>
    <recommendedName>
        <fullName evidence="4">2-amino-4-hydroxy-6-hydroxymethyldihydropteridine pyrophosphokinase</fullName>
        <ecNumber evidence="3">2.7.6.3</ecNumber>
    </recommendedName>
    <alternativeName>
        <fullName evidence="11">6-hydroxymethyl-7,8-dihydropterin pyrophosphokinase</fullName>
    </alternativeName>
    <alternativeName>
        <fullName evidence="12">7,8-dihydro-6-hydroxymethylpterin-pyrophosphokinase</fullName>
    </alternativeName>
</protein>
<keyword evidence="6" id="KW-0547">Nucleotide-binding</keyword>
<dbReference type="InterPro" id="IPR035907">
    <property type="entry name" value="Hppk_sf"/>
</dbReference>
<dbReference type="NCBIfam" id="TIGR01498">
    <property type="entry name" value="folK"/>
    <property type="match status" value="1"/>
</dbReference>
<dbReference type="EMBL" id="JADHQC010000004">
    <property type="protein sequence ID" value="MBL6811537.1"/>
    <property type="molecule type" value="Genomic_DNA"/>
</dbReference>
<comment type="function">
    <text evidence="10">Catalyzes the transfer of pyrophosphate from adenosine triphosphate (ATP) to 6-hydroxymethyl-7,8-dihydropterin, an enzymatic step in folate biosynthesis pathway.</text>
</comment>
<evidence type="ECO:0000256" key="4">
    <source>
        <dbReference type="ARBA" id="ARBA00016218"/>
    </source>
</evidence>
<dbReference type="GO" id="GO:0016301">
    <property type="term" value="F:kinase activity"/>
    <property type="evidence" value="ECO:0007669"/>
    <property type="project" value="UniProtKB-KW"/>
</dbReference>
<comment type="pathway">
    <text evidence="1">Cofactor biosynthesis; tetrahydrofolate biosynthesis; 2-amino-4-hydroxy-6-hydroxymethyl-7,8-dihydropteridine diphosphate from 7,8-dihydroneopterin triphosphate: step 4/4.</text>
</comment>
<dbReference type="InterPro" id="IPR000550">
    <property type="entry name" value="Hppk"/>
</dbReference>
<evidence type="ECO:0000256" key="2">
    <source>
        <dbReference type="ARBA" id="ARBA00005810"/>
    </source>
</evidence>
<comment type="caution">
    <text evidence="14">The sequence shown here is derived from an EMBL/GenBank/DDBJ whole genome shotgun (WGS) entry which is preliminary data.</text>
</comment>
<dbReference type="CDD" id="cd00483">
    <property type="entry name" value="HPPK"/>
    <property type="match status" value="1"/>
</dbReference>
<dbReference type="GO" id="GO:0046656">
    <property type="term" value="P:folic acid biosynthetic process"/>
    <property type="evidence" value="ECO:0007669"/>
    <property type="project" value="UniProtKB-KW"/>
</dbReference>
<feature type="domain" description="7,8-dihydro-6-hydroxymethylpterin-pyrophosphokinase" evidence="13">
    <location>
        <begin position="5"/>
        <end position="130"/>
    </location>
</feature>
<dbReference type="Proteomes" id="UP000744438">
    <property type="component" value="Unassembled WGS sequence"/>
</dbReference>
<evidence type="ECO:0000256" key="3">
    <source>
        <dbReference type="ARBA" id="ARBA00013253"/>
    </source>
</evidence>
<evidence type="ECO:0000259" key="13">
    <source>
        <dbReference type="Pfam" id="PF01288"/>
    </source>
</evidence>
<sequence>MPKIYLSLGSNIKPEENLNKAKELLNQEYQSEKESKIYKTKSEGFEGEDFLNQVICLLTEDSPDRVVATLKDIEKKIGRKDRTEKFSDREIDIDLLLYGNYVGKVLGKDIPHKDIDLYRFVLEPLAEIAPDLIHPKYQEKISEIWQKKLNSFT</sequence>
<dbReference type="SUPFAM" id="SSF55083">
    <property type="entry name" value="6-hydroxymethyl-7,8-dihydropterin pyrophosphokinase, HPPK"/>
    <property type="match status" value="1"/>
</dbReference>
<dbReference type="Pfam" id="PF01288">
    <property type="entry name" value="HPPK"/>
    <property type="match status" value="1"/>
</dbReference>
<dbReference type="PANTHER" id="PTHR43071">
    <property type="entry name" value="2-AMINO-4-HYDROXY-6-HYDROXYMETHYLDIHYDROPTERIDINE PYROPHOSPHOKINASE"/>
    <property type="match status" value="1"/>
</dbReference>
<evidence type="ECO:0000256" key="5">
    <source>
        <dbReference type="ARBA" id="ARBA00022679"/>
    </source>
</evidence>
<gene>
    <name evidence="14" type="primary">folK</name>
    <name evidence="14" type="ORF">ISQ63_01480</name>
</gene>
<organism evidence="14 15">
    <name type="scientific">SAR86 cluster bacterium</name>
    <dbReference type="NCBI Taxonomy" id="2030880"/>
    <lineage>
        <taxon>Bacteria</taxon>
        <taxon>Pseudomonadati</taxon>
        <taxon>Pseudomonadota</taxon>
        <taxon>Gammaproteobacteria</taxon>
        <taxon>SAR86 cluster</taxon>
    </lineage>
</organism>
<evidence type="ECO:0000256" key="10">
    <source>
        <dbReference type="ARBA" id="ARBA00029409"/>
    </source>
</evidence>
<keyword evidence="9" id="KW-0289">Folate biosynthesis</keyword>
<dbReference type="EC" id="2.7.6.3" evidence="3"/>